<evidence type="ECO:0000259" key="3">
    <source>
        <dbReference type="Pfam" id="PF01145"/>
    </source>
</evidence>
<name>A0A1L9QJZ0_9CYAN</name>
<feature type="coiled-coil region" evidence="1">
    <location>
        <begin position="212"/>
        <end position="241"/>
    </location>
</feature>
<keyword evidence="2" id="KW-0732">Signal</keyword>
<keyword evidence="4" id="KW-0378">Hydrolase</keyword>
<proteinExistence type="predicted"/>
<keyword evidence="5" id="KW-1185">Reference proteome</keyword>
<dbReference type="Proteomes" id="UP000183940">
    <property type="component" value="Unassembled WGS sequence"/>
</dbReference>
<feature type="signal peptide" evidence="2">
    <location>
        <begin position="1"/>
        <end position="24"/>
    </location>
</feature>
<evidence type="ECO:0000313" key="4">
    <source>
        <dbReference type="EMBL" id="OJJ15489.1"/>
    </source>
</evidence>
<accession>A0A1L9QJZ0</accession>
<reference evidence="4" key="1">
    <citation type="submission" date="2016-10" db="EMBL/GenBank/DDBJ databases">
        <title>CRISPR-Cas defence system in Roseofilum reptotaenium: evidence of a bacteriophage-cyanobacterium arms race in the coral black band disease.</title>
        <authorList>
            <person name="Buerger P."/>
            <person name="Wood-Charlson E.M."/>
            <person name="Weynberg K.D."/>
            <person name="Willis B."/>
            <person name="Van Oppen M.J."/>
        </authorList>
    </citation>
    <scope>NUCLEOTIDE SEQUENCE [LARGE SCALE GENOMIC DNA]</scope>
    <source>
        <strain evidence="4">AO1-A</strain>
    </source>
</reference>
<dbReference type="EMBL" id="MLAW01000070">
    <property type="protein sequence ID" value="OJJ15489.1"/>
    <property type="molecule type" value="Genomic_DNA"/>
</dbReference>
<dbReference type="Pfam" id="PF01145">
    <property type="entry name" value="Band_7"/>
    <property type="match status" value="1"/>
</dbReference>
<dbReference type="InterPro" id="IPR001107">
    <property type="entry name" value="Band_7"/>
</dbReference>
<dbReference type="PROSITE" id="PS51257">
    <property type="entry name" value="PROKAR_LIPOPROTEIN"/>
    <property type="match status" value="1"/>
</dbReference>
<feature type="chain" id="PRO_5012273487" evidence="2">
    <location>
        <begin position="25"/>
        <end position="298"/>
    </location>
</feature>
<comment type="caution">
    <text evidence="4">The sequence shown here is derived from an EMBL/GenBank/DDBJ whole genome shotgun (WGS) entry which is preliminary data.</text>
</comment>
<dbReference type="STRING" id="1925591.BI308_24345"/>
<protein>
    <submittedName>
        <fullName evidence="4">Membrane protease subunit, stomatin/prohibitin</fullName>
    </submittedName>
</protein>
<gene>
    <name evidence="4" type="ORF">BI308_24345</name>
</gene>
<sequence length="298" mass="32873">MKFRPLITSGFLAAILGASLSFLSSCGVLPGTSVKRIPPGYVGLKVELYGNNRGVQNATISTGKVWYNGYSEEIIVFPDHVQYYILTASVDEGSPKDESITFGVGGTTVNADVSLSYFFNTTQIKDFYGKYLKDPEQFKGTLVRSETRNCFNQSATNYKPEEILGSQQSKLLKEVQTCLTDKFGPVGVNFESVGFVSKPRFDQSIEAQITARFQAEQRAIAAQAQLEVAEAEAKQKEIEARGDAEVAKIQASSITSMTLELRQIELQEKMIEKWNGVLPIYQGTPAPFPSFNVEAEQQ</sequence>
<dbReference type="GO" id="GO:0008233">
    <property type="term" value="F:peptidase activity"/>
    <property type="evidence" value="ECO:0007669"/>
    <property type="project" value="UniProtKB-KW"/>
</dbReference>
<evidence type="ECO:0000313" key="5">
    <source>
        <dbReference type="Proteomes" id="UP000183940"/>
    </source>
</evidence>
<evidence type="ECO:0000256" key="1">
    <source>
        <dbReference type="SAM" id="Coils"/>
    </source>
</evidence>
<dbReference type="AlphaFoldDB" id="A0A1L9QJZ0"/>
<organism evidence="4 5">
    <name type="scientific">Roseofilum reptotaenium AO1-A</name>
    <dbReference type="NCBI Taxonomy" id="1925591"/>
    <lineage>
        <taxon>Bacteria</taxon>
        <taxon>Bacillati</taxon>
        <taxon>Cyanobacteriota</taxon>
        <taxon>Cyanophyceae</taxon>
        <taxon>Desertifilales</taxon>
        <taxon>Desertifilaceae</taxon>
        <taxon>Roseofilum</taxon>
    </lineage>
</organism>
<evidence type="ECO:0000256" key="2">
    <source>
        <dbReference type="SAM" id="SignalP"/>
    </source>
</evidence>
<keyword evidence="1" id="KW-0175">Coiled coil</keyword>
<keyword evidence="4" id="KW-0645">Protease</keyword>
<feature type="domain" description="Band 7" evidence="3">
    <location>
        <begin position="36"/>
        <end position="233"/>
    </location>
</feature>
<dbReference type="GO" id="GO:0006508">
    <property type="term" value="P:proteolysis"/>
    <property type="evidence" value="ECO:0007669"/>
    <property type="project" value="UniProtKB-KW"/>
</dbReference>